<feature type="non-terminal residue" evidence="11">
    <location>
        <position position="1"/>
    </location>
</feature>
<proteinExistence type="inferred from homology"/>
<evidence type="ECO:0000256" key="8">
    <source>
        <dbReference type="ARBA" id="ARBA00023136"/>
    </source>
</evidence>
<dbReference type="EMBL" id="BTRK01000003">
    <property type="protein sequence ID" value="GMR39750.1"/>
    <property type="molecule type" value="Genomic_DNA"/>
</dbReference>
<evidence type="ECO:0000256" key="7">
    <source>
        <dbReference type="ARBA" id="ARBA00022989"/>
    </source>
</evidence>
<keyword evidence="6" id="KW-0735">Signal-anchor</keyword>
<reference evidence="12" key="1">
    <citation type="submission" date="2022-10" db="EMBL/GenBank/DDBJ databases">
        <title>Genome assembly of Pristionchus species.</title>
        <authorList>
            <person name="Yoshida K."/>
            <person name="Sommer R.J."/>
        </authorList>
    </citation>
    <scope>NUCLEOTIDE SEQUENCE [LARGE SCALE GENOMIC DNA]</scope>
    <source>
        <strain evidence="12">RS5460</strain>
    </source>
</reference>
<evidence type="ECO:0000256" key="2">
    <source>
        <dbReference type="ARBA" id="ARBA00004922"/>
    </source>
</evidence>
<evidence type="ECO:0000256" key="1">
    <source>
        <dbReference type="ARBA" id="ARBA00004606"/>
    </source>
</evidence>
<evidence type="ECO:0000256" key="9">
    <source>
        <dbReference type="ARBA" id="ARBA00023180"/>
    </source>
</evidence>
<organism evidence="11 12">
    <name type="scientific">Pristionchus mayeri</name>
    <dbReference type="NCBI Taxonomy" id="1317129"/>
    <lineage>
        <taxon>Eukaryota</taxon>
        <taxon>Metazoa</taxon>
        <taxon>Ecdysozoa</taxon>
        <taxon>Nematoda</taxon>
        <taxon>Chromadorea</taxon>
        <taxon>Rhabditida</taxon>
        <taxon>Rhabditina</taxon>
        <taxon>Diplogasteromorpha</taxon>
        <taxon>Diplogasteroidea</taxon>
        <taxon>Neodiplogasteridae</taxon>
        <taxon>Pristionchus</taxon>
    </lineage>
</organism>
<keyword evidence="7" id="KW-1133">Transmembrane helix</keyword>
<dbReference type="GO" id="GO:0008375">
    <property type="term" value="F:acetylglucosaminyltransferase activity"/>
    <property type="evidence" value="ECO:0007669"/>
    <property type="project" value="TreeGrafter"/>
</dbReference>
<evidence type="ECO:0000313" key="12">
    <source>
        <dbReference type="Proteomes" id="UP001328107"/>
    </source>
</evidence>
<evidence type="ECO:0000256" key="3">
    <source>
        <dbReference type="ARBA" id="ARBA00022676"/>
    </source>
</evidence>
<keyword evidence="9" id="KW-0325">Glycoprotein</keyword>
<dbReference type="Proteomes" id="UP001328107">
    <property type="component" value="Unassembled WGS sequence"/>
</dbReference>
<comment type="caution">
    <text evidence="11">The sequence shown here is derived from an EMBL/GenBank/DDBJ whole genome shotgun (WGS) entry which is preliminary data.</text>
</comment>
<keyword evidence="12" id="KW-1185">Reference proteome</keyword>
<evidence type="ECO:0000256" key="4">
    <source>
        <dbReference type="ARBA" id="ARBA00022679"/>
    </source>
</evidence>
<keyword evidence="5" id="KW-0812">Transmembrane</keyword>
<comment type="similarity">
    <text evidence="10">Belongs to the glycosyltransferase 14 family.</text>
</comment>
<dbReference type="GO" id="GO:0016020">
    <property type="term" value="C:membrane"/>
    <property type="evidence" value="ECO:0007669"/>
    <property type="project" value="UniProtKB-SubCell"/>
</dbReference>
<keyword evidence="3" id="KW-0328">Glycosyltransferase</keyword>
<feature type="non-terminal residue" evidence="11">
    <location>
        <position position="125"/>
    </location>
</feature>
<evidence type="ECO:0000256" key="10">
    <source>
        <dbReference type="ARBA" id="ARBA00038150"/>
    </source>
</evidence>
<keyword evidence="4" id="KW-0808">Transferase</keyword>
<gene>
    <name evidence="11" type="ORF">PMAYCL1PPCAC_09945</name>
</gene>
<comment type="subcellular location">
    <subcellularLocation>
        <location evidence="1">Membrane</location>
        <topology evidence="1">Single-pass type II membrane protein</topology>
    </subcellularLocation>
</comment>
<dbReference type="PANTHER" id="PTHR19297:SF185">
    <property type="entry name" value="BETA-1,3-GALACTOSYL-O-GLYCOSYL-GLYCOPROTEIN BETA-1,6-N-ACETYLGLUCOSAMINYLTRANSFERASE 3"/>
    <property type="match status" value="1"/>
</dbReference>
<evidence type="ECO:0000313" key="11">
    <source>
        <dbReference type="EMBL" id="GMR39750.1"/>
    </source>
</evidence>
<dbReference type="Pfam" id="PF02485">
    <property type="entry name" value="Branch"/>
    <property type="match status" value="1"/>
</dbReference>
<comment type="pathway">
    <text evidence="2">Protein modification; protein glycosylation.</text>
</comment>
<accession>A0AAN4ZMJ0</accession>
<sequence length="125" mass="14444">ETSKDRHAGCQIYHSEFGFDKSAPSQEEIDFPLAYSVLAHNRFKQLLLTLSSVYELHNQFCISIPSNAEQSFIHLVHGLADCFPNIYVQQAGPISWASYEIMRVTYNCMGYLVKNQKWKYFQVQS</sequence>
<evidence type="ECO:0000256" key="6">
    <source>
        <dbReference type="ARBA" id="ARBA00022968"/>
    </source>
</evidence>
<name>A0AAN4ZMJ0_9BILA</name>
<keyword evidence="8" id="KW-0472">Membrane</keyword>
<protein>
    <submittedName>
        <fullName evidence="11">Uncharacterized protein</fullName>
    </submittedName>
</protein>
<dbReference type="AlphaFoldDB" id="A0AAN4ZMJ0"/>
<evidence type="ECO:0000256" key="5">
    <source>
        <dbReference type="ARBA" id="ARBA00022692"/>
    </source>
</evidence>
<dbReference type="InterPro" id="IPR003406">
    <property type="entry name" value="Glyco_trans_14"/>
</dbReference>
<dbReference type="PANTHER" id="PTHR19297">
    <property type="entry name" value="GLYCOSYLTRANSFERASE 14 FAMILY MEMBER"/>
    <property type="match status" value="1"/>
</dbReference>